<reference evidence="11 12" key="1">
    <citation type="journal article" date="2015" name="Appl. Environ. Microbiol.">
        <title>Aerobic and Anaerobic Thiosulfate Oxidation by a Cold-Adapted, Subglacial Chemoautotroph.</title>
        <authorList>
            <person name="Harrold Z.R."/>
            <person name="Skidmore M.L."/>
            <person name="Hamilton T.L."/>
            <person name="Desch L."/>
            <person name="Amada K."/>
            <person name="van Gelder W."/>
            <person name="Glover K."/>
            <person name="Roden E.E."/>
            <person name="Boyd E.S."/>
        </authorList>
    </citation>
    <scope>NUCLEOTIDE SEQUENCE [LARGE SCALE GENOMIC DNA]</scope>
    <source>
        <strain evidence="11 12">RG</strain>
    </source>
</reference>
<keyword evidence="11" id="KW-0808">Transferase</keyword>
<comment type="subcellular location">
    <subcellularLocation>
        <location evidence="1 8">Cytoplasm</location>
    </subcellularLocation>
</comment>
<comment type="pathway">
    <text evidence="2 8">Amino-acid biosynthesis; L-histidine biosynthesis; L-histidine from 5-phospho-alpha-D-ribose 1-diphosphate: step 1/9.</text>
</comment>
<dbReference type="RefSeq" id="WP_059752800.1">
    <property type="nucleotide sequence ID" value="NZ_LDUG01000017.1"/>
</dbReference>
<dbReference type="PIRSF" id="PIRSF001549">
    <property type="entry name" value="His-tRNA_synth"/>
    <property type="match status" value="1"/>
</dbReference>
<comment type="miscellaneous">
    <text evidence="8">This function is generally fulfilled by the C-terminal part of HisG, which is missing in some bacteria such as this one.</text>
</comment>
<evidence type="ECO:0000256" key="4">
    <source>
        <dbReference type="ARBA" id="ARBA00020397"/>
    </source>
</evidence>
<evidence type="ECO:0000256" key="9">
    <source>
        <dbReference type="PIRSR" id="PIRSR001549-1"/>
    </source>
</evidence>
<dbReference type="Pfam" id="PF13393">
    <property type="entry name" value="tRNA-synt_His"/>
    <property type="match status" value="1"/>
</dbReference>
<dbReference type="InterPro" id="IPR004516">
    <property type="entry name" value="HisRS/HisZ"/>
</dbReference>
<feature type="domain" description="Class II Histidinyl-tRNA synthetase (HisRS)-like catalytic core" evidence="10">
    <location>
        <begin position="10"/>
        <end position="313"/>
    </location>
</feature>
<dbReference type="EMBL" id="LDUG01000017">
    <property type="protein sequence ID" value="KVW97224.1"/>
    <property type="molecule type" value="Genomic_DNA"/>
</dbReference>
<dbReference type="eggNOG" id="COG3705">
    <property type="taxonomic scope" value="Bacteria"/>
</dbReference>
<keyword evidence="11" id="KW-0328">Glycosyltransferase</keyword>
<dbReference type="InterPro" id="IPR041715">
    <property type="entry name" value="HisRS-like_core"/>
</dbReference>
<keyword evidence="5 8" id="KW-0963">Cytoplasm</keyword>
<proteinExistence type="inferred from homology"/>
<comment type="caution">
    <text evidence="11">The sequence shown here is derived from an EMBL/GenBank/DDBJ whole genome shotgun (WGS) entry which is preliminary data.</text>
</comment>
<dbReference type="NCBIfam" id="NF009086">
    <property type="entry name" value="PRK12421.1"/>
    <property type="match status" value="1"/>
</dbReference>
<evidence type="ECO:0000256" key="2">
    <source>
        <dbReference type="ARBA" id="ARBA00004667"/>
    </source>
</evidence>
<evidence type="ECO:0000256" key="8">
    <source>
        <dbReference type="HAMAP-Rule" id="MF_00125"/>
    </source>
</evidence>
<evidence type="ECO:0000256" key="1">
    <source>
        <dbReference type="ARBA" id="ARBA00004496"/>
    </source>
</evidence>
<protein>
    <recommendedName>
        <fullName evidence="4 8">ATP phosphoribosyltransferase regulatory subunit</fullName>
    </recommendedName>
</protein>
<keyword evidence="8" id="KW-0028">Amino-acid biosynthesis</keyword>
<organism evidence="11 12">
    <name type="scientific">Thiobacillus denitrificans</name>
    <dbReference type="NCBI Taxonomy" id="36861"/>
    <lineage>
        <taxon>Bacteria</taxon>
        <taxon>Pseudomonadati</taxon>
        <taxon>Pseudomonadota</taxon>
        <taxon>Betaproteobacteria</taxon>
        <taxon>Nitrosomonadales</taxon>
        <taxon>Thiobacillaceae</taxon>
        <taxon>Thiobacillus</taxon>
    </lineage>
</organism>
<evidence type="ECO:0000256" key="5">
    <source>
        <dbReference type="ARBA" id="ARBA00022490"/>
    </source>
</evidence>
<dbReference type="PATRIC" id="fig|36861.3.peg.519"/>
<dbReference type="CDD" id="cd00773">
    <property type="entry name" value="HisRS-like_core"/>
    <property type="match status" value="1"/>
</dbReference>
<comment type="subunit">
    <text evidence="8">Heteromultimer composed of HisG and HisZ subunits.</text>
</comment>
<dbReference type="HAMAP" id="MF_00125">
    <property type="entry name" value="HisZ"/>
    <property type="match status" value="1"/>
</dbReference>
<dbReference type="Proteomes" id="UP000064243">
    <property type="component" value="Unassembled WGS sequence"/>
</dbReference>
<dbReference type="SUPFAM" id="SSF55681">
    <property type="entry name" value="Class II aaRS and biotin synthetases"/>
    <property type="match status" value="1"/>
</dbReference>
<dbReference type="PANTHER" id="PTHR11476">
    <property type="entry name" value="HISTIDYL-TRNA SYNTHETASE"/>
    <property type="match status" value="1"/>
</dbReference>
<dbReference type="InterPro" id="IPR045864">
    <property type="entry name" value="aa-tRNA-synth_II/BPL/LPL"/>
</dbReference>
<keyword evidence="6 8" id="KW-0368">Histidine biosynthesis</keyword>
<gene>
    <name evidence="8 11" type="primary">hisZ</name>
    <name evidence="11" type="ORF">ABW22_05275</name>
</gene>
<dbReference type="GO" id="GO:0000105">
    <property type="term" value="P:L-histidine biosynthetic process"/>
    <property type="evidence" value="ECO:0007669"/>
    <property type="project" value="UniProtKB-UniRule"/>
</dbReference>
<dbReference type="GO" id="GO:0016757">
    <property type="term" value="F:glycosyltransferase activity"/>
    <property type="evidence" value="ECO:0007669"/>
    <property type="project" value="UniProtKB-KW"/>
</dbReference>
<evidence type="ECO:0000313" key="12">
    <source>
        <dbReference type="Proteomes" id="UP000064243"/>
    </source>
</evidence>
<dbReference type="Gene3D" id="3.30.930.10">
    <property type="entry name" value="Bira Bifunctional Protein, Domain 2"/>
    <property type="match status" value="1"/>
</dbReference>
<sequence length="321" mass="34613">MTAWLLPENVEDVLPPQAWRMEDMRRALLDLFRSRGYQLVIPPLMEYLDSLLTGVGGDLDLKTFKLVDQLSGRLMGVRADITPQVARIDAHLLAANTVNRLCYAGSVLHTQSDGFHRSREPIQIGAELYGEAGAEADLEILTLMLQGLSACGVKTVQIDIGHVGVYRALAQEAGLSGELEHQLFGALQAKDSSAVAVLTAGLPIVLRDAFAALPQLYGDRSVLAEARARLPQLAAIEAALDTLEVLDRGLVNVEAAYDLAELRGYGYHSGVVFAAYTGGRSHAIAQGGRYDEVGRVFGRARPATGFSLDLRELAMASSNTQ</sequence>
<evidence type="ECO:0000313" key="11">
    <source>
        <dbReference type="EMBL" id="KVW97224.1"/>
    </source>
</evidence>
<feature type="binding site" evidence="9">
    <location>
        <position position="263"/>
    </location>
    <ligand>
        <name>L-histidine</name>
        <dbReference type="ChEBI" id="CHEBI:57595"/>
    </ligand>
</feature>
<comment type="similarity">
    <text evidence="3 8">Belongs to the class-II aminoacyl-tRNA synthetase family. HisZ subfamily.</text>
</comment>
<feature type="binding site" evidence="9">
    <location>
        <position position="123"/>
    </location>
    <ligand>
        <name>L-histidine</name>
        <dbReference type="ChEBI" id="CHEBI:57595"/>
    </ligand>
</feature>
<feature type="binding site" evidence="9">
    <location>
        <begin position="80"/>
        <end position="82"/>
    </location>
    <ligand>
        <name>L-histidine</name>
        <dbReference type="ChEBI" id="CHEBI:57595"/>
    </ligand>
</feature>
<dbReference type="UniPathway" id="UPA00031">
    <property type="reaction ID" value="UER00006"/>
</dbReference>
<dbReference type="NCBIfam" id="NF008935">
    <property type="entry name" value="PRK12292.1-1"/>
    <property type="match status" value="1"/>
</dbReference>
<dbReference type="PANTHER" id="PTHR11476:SF7">
    <property type="entry name" value="HISTIDINE--TRNA LIGASE"/>
    <property type="match status" value="1"/>
</dbReference>
<evidence type="ECO:0000256" key="3">
    <source>
        <dbReference type="ARBA" id="ARBA00005539"/>
    </source>
</evidence>
<dbReference type="InterPro" id="IPR004517">
    <property type="entry name" value="HisZ"/>
</dbReference>
<evidence type="ECO:0000259" key="10">
    <source>
        <dbReference type="Pfam" id="PF13393"/>
    </source>
</evidence>
<dbReference type="AlphaFoldDB" id="A0A106BRC4"/>
<feature type="binding site" evidence="9">
    <location>
        <position position="127"/>
    </location>
    <ligand>
        <name>L-histidine</name>
        <dbReference type="ChEBI" id="CHEBI:57595"/>
    </ligand>
</feature>
<dbReference type="GO" id="GO:0005737">
    <property type="term" value="C:cytoplasm"/>
    <property type="evidence" value="ECO:0007669"/>
    <property type="project" value="UniProtKB-SubCell"/>
</dbReference>
<dbReference type="STRING" id="1123392.GCA_000376425_01563"/>
<name>A0A106BRC4_THIDE</name>
<dbReference type="OrthoDB" id="9769617at2"/>
<keyword evidence="12" id="KW-1185">Reference proteome</keyword>
<evidence type="ECO:0000256" key="6">
    <source>
        <dbReference type="ARBA" id="ARBA00023102"/>
    </source>
</evidence>
<dbReference type="NCBIfam" id="TIGR00443">
    <property type="entry name" value="hisZ_biosyn_reg"/>
    <property type="match status" value="1"/>
</dbReference>
<comment type="function">
    <text evidence="7 8">Required for the first step of histidine biosynthesis. May allow the feedback regulation of ATP phosphoribosyltransferase activity by histidine.</text>
</comment>
<accession>A0A106BRC4</accession>
<evidence type="ECO:0000256" key="7">
    <source>
        <dbReference type="ARBA" id="ARBA00025246"/>
    </source>
</evidence>